<name>A0A6L6J9E5_9RHOB</name>
<evidence type="ECO:0000256" key="1">
    <source>
        <dbReference type="SAM" id="Phobius"/>
    </source>
</evidence>
<evidence type="ECO:0000313" key="2">
    <source>
        <dbReference type="EMBL" id="MTH77287.1"/>
    </source>
</evidence>
<organism evidence="2 3">
    <name type="scientific">Paracoccus aestuariivivens</name>
    <dbReference type="NCBI Taxonomy" id="1820333"/>
    <lineage>
        <taxon>Bacteria</taxon>
        <taxon>Pseudomonadati</taxon>
        <taxon>Pseudomonadota</taxon>
        <taxon>Alphaproteobacteria</taxon>
        <taxon>Rhodobacterales</taxon>
        <taxon>Paracoccaceae</taxon>
        <taxon>Paracoccus</taxon>
    </lineage>
</organism>
<dbReference type="OrthoDB" id="7862849at2"/>
<keyword evidence="1" id="KW-0472">Membrane</keyword>
<dbReference type="EMBL" id="WMIE01000002">
    <property type="protein sequence ID" value="MTH77287.1"/>
    <property type="molecule type" value="Genomic_DNA"/>
</dbReference>
<feature type="transmembrane region" description="Helical" evidence="1">
    <location>
        <begin position="6"/>
        <end position="28"/>
    </location>
</feature>
<dbReference type="Proteomes" id="UP000478183">
    <property type="component" value="Unassembled WGS sequence"/>
</dbReference>
<dbReference type="AlphaFoldDB" id="A0A6L6J9E5"/>
<keyword evidence="3" id="KW-1185">Reference proteome</keyword>
<keyword evidence="1" id="KW-1133">Transmembrane helix</keyword>
<feature type="transmembrane region" description="Helical" evidence="1">
    <location>
        <begin position="35"/>
        <end position="53"/>
    </location>
</feature>
<protein>
    <submittedName>
        <fullName evidence="2">DUF2484 family protein</fullName>
    </submittedName>
</protein>
<sequence>MIALGTHPGAAALCAAGWLVLACAMPLIRHHRRHAAIWLLVMPGVPLLGWLTYLCGPTLGVLFLALGLSILVWPPLDWLQRRRRRAAGHGAQ</sequence>
<dbReference type="Pfam" id="PF10658">
    <property type="entry name" value="DUF2484"/>
    <property type="match status" value="1"/>
</dbReference>
<dbReference type="InterPro" id="IPR018919">
    <property type="entry name" value="DUF2484"/>
</dbReference>
<reference evidence="2 3" key="1">
    <citation type="submission" date="2019-11" db="EMBL/GenBank/DDBJ databases">
        <authorList>
            <person name="Dong K."/>
        </authorList>
    </citation>
    <scope>NUCLEOTIDE SEQUENCE [LARGE SCALE GENOMIC DNA]</scope>
    <source>
        <strain evidence="2 3">NBRC 111993</strain>
    </source>
</reference>
<evidence type="ECO:0000313" key="3">
    <source>
        <dbReference type="Proteomes" id="UP000478183"/>
    </source>
</evidence>
<proteinExistence type="predicted"/>
<feature type="transmembrane region" description="Helical" evidence="1">
    <location>
        <begin position="59"/>
        <end position="76"/>
    </location>
</feature>
<dbReference type="RefSeq" id="WP_155094666.1">
    <property type="nucleotide sequence ID" value="NZ_WMIE01000002.1"/>
</dbReference>
<gene>
    <name evidence="2" type="ORF">GL286_06070</name>
</gene>
<comment type="caution">
    <text evidence="2">The sequence shown here is derived from an EMBL/GenBank/DDBJ whole genome shotgun (WGS) entry which is preliminary data.</text>
</comment>
<keyword evidence="1" id="KW-0812">Transmembrane</keyword>
<accession>A0A6L6J9E5</accession>